<keyword evidence="2" id="KW-0732">Signal</keyword>
<gene>
    <name evidence="4" type="ORF">ILEXP_LOCUS42915</name>
</gene>
<dbReference type="PANTHER" id="PTHR12000">
    <property type="entry name" value="HEMOGLOBINASE FAMILY MEMBER"/>
    <property type="match status" value="1"/>
</dbReference>
<comment type="similarity">
    <text evidence="1">Belongs to the peptidase C13 family.</text>
</comment>
<evidence type="ECO:0000256" key="2">
    <source>
        <dbReference type="SAM" id="SignalP"/>
    </source>
</evidence>
<sequence>MISMLFAVGMLCSSSKGGPNWSDSLVHANTHMNRVSQRDEDLWERYKRSEDGSEEKTEILKEIKDRIMHRKHLDGSAEVISIFVFADGDLHSYFSSIRRNGSPIVDDWECHKSMIRTFETYCGALGDVDMERMDIFADFCNNGVSQATMEEACMVACSGYDVGQWNPSIIGYTV</sequence>
<organism evidence="4 5">
    <name type="scientific">Ilex paraguariensis</name>
    <name type="common">yerba mate</name>
    <dbReference type="NCBI Taxonomy" id="185542"/>
    <lineage>
        <taxon>Eukaryota</taxon>
        <taxon>Viridiplantae</taxon>
        <taxon>Streptophyta</taxon>
        <taxon>Embryophyta</taxon>
        <taxon>Tracheophyta</taxon>
        <taxon>Spermatophyta</taxon>
        <taxon>Magnoliopsida</taxon>
        <taxon>eudicotyledons</taxon>
        <taxon>Gunneridae</taxon>
        <taxon>Pentapetalae</taxon>
        <taxon>asterids</taxon>
        <taxon>campanulids</taxon>
        <taxon>Aquifoliales</taxon>
        <taxon>Aquifoliaceae</taxon>
        <taxon>Ilex</taxon>
    </lineage>
</organism>
<name>A0ABC8U012_9AQUA</name>
<evidence type="ECO:0000256" key="1">
    <source>
        <dbReference type="ARBA" id="ARBA00009941"/>
    </source>
</evidence>
<dbReference type="InterPro" id="IPR046427">
    <property type="entry name" value="Legumain_prodom_sf"/>
</dbReference>
<dbReference type="EMBL" id="CAUOFW020006168">
    <property type="protein sequence ID" value="CAK9173174.1"/>
    <property type="molecule type" value="Genomic_DNA"/>
</dbReference>
<feature type="signal peptide" evidence="2">
    <location>
        <begin position="1"/>
        <end position="17"/>
    </location>
</feature>
<proteinExistence type="inferred from homology"/>
<keyword evidence="5" id="KW-1185">Reference proteome</keyword>
<dbReference type="CDD" id="cd21115">
    <property type="entry name" value="legumain_C"/>
    <property type="match status" value="1"/>
</dbReference>
<reference evidence="4 5" key="1">
    <citation type="submission" date="2024-02" db="EMBL/GenBank/DDBJ databases">
        <authorList>
            <person name="Vignale AGUSTIN F."/>
            <person name="Sosa J E."/>
            <person name="Modenutti C."/>
        </authorList>
    </citation>
    <scope>NUCLEOTIDE SEQUENCE [LARGE SCALE GENOMIC DNA]</scope>
</reference>
<feature type="chain" id="PRO_5044755970" description="Legumain prodomain domain-containing protein" evidence="2">
    <location>
        <begin position="18"/>
        <end position="174"/>
    </location>
</feature>
<dbReference type="FunFam" id="1.10.132.130:FF:000001">
    <property type="entry name" value="Vacuolar-processing enzyme beta-isozyme"/>
    <property type="match status" value="1"/>
</dbReference>
<dbReference type="Pfam" id="PF20985">
    <property type="entry name" value="Legum_prodom"/>
    <property type="match status" value="1"/>
</dbReference>
<accession>A0ABC8U012</accession>
<dbReference type="Gene3D" id="1.10.132.130">
    <property type="match status" value="1"/>
</dbReference>
<feature type="domain" description="Legumain prodomain" evidence="3">
    <location>
        <begin position="61"/>
        <end position="157"/>
    </location>
</feature>
<dbReference type="AlphaFoldDB" id="A0ABC8U012"/>
<dbReference type="PANTHER" id="PTHR12000:SF42">
    <property type="entry name" value="LEGUMAIN"/>
    <property type="match status" value="1"/>
</dbReference>
<protein>
    <recommendedName>
        <fullName evidence="3">Legumain prodomain domain-containing protein</fullName>
    </recommendedName>
</protein>
<evidence type="ECO:0000313" key="5">
    <source>
        <dbReference type="Proteomes" id="UP001642360"/>
    </source>
</evidence>
<dbReference type="InterPro" id="IPR001096">
    <property type="entry name" value="Peptidase_C13"/>
</dbReference>
<comment type="caution">
    <text evidence="4">The sequence shown here is derived from an EMBL/GenBank/DDBJ whole genome shotgun (WGS) entry which is preliminary data.</text>
</comment>
<evidence type="ECO:0000313" key="4">
    <source>
        <dbReference type="EMBL" id="CAK9173174.1"/>
    </source>
</evidence>
<dbReference type="InterPro" id="IPR048501">
    <property type="entry name" value="Legum_prodom"/>
</dbReference>
<dbReference type="Proteomes" id="UP001642360">
    <property type="component" value="Unassembled WGS sequence"/>
</dbReference>
<evidence type="ECO:0000259" key="3">
    <source>
        <dbReference type="Pfam" id="PF20985"/>
    </source>
</evidence>